<evidence type="ECO:0000256" key="2">
    <source>
        <dbReference type="ARBA" id="ARBA00008675"/>
    </source>
</evidence>
<dbReference type="PRINTS" id="PR00300">
    <property type="entry name" value="CLPPROTEASEA"/>
</dbReference>
<dbReference type="PROSITE" id="PS00870">
    <property type="entry name" value="CLPAB_1"/>
    <property type="match status" value="1"/>
</dbReference>
<evidence type="ECO:0000313" key="15">
    <source>
        <dbReference type="Proteomes" id="UP000625316"/>
    </source>
</evidence>
<evidence type="ECO:0000256" key="10">
    <source>
        <dbReference type="PROSITE-ProRule" id="PRU01251"/>
    </source>
</evidence>
<dbReference type="EMBL" id="JADEXQ010000170">
    <property type="protein sequence ID" value="MBE9033261.1"/>
    <property type="molecule type" value="Genomic_DNA"/>
</dbReference>
<dbReference type="Gene3D" id="1.10.1780.10">
    <property type="entry name" value="Clp, N-terminal domain"/>
    <property type="match status" value="1"/>
</dbReference>
<dbReference type="Pfam" id="PF17871">
    <property type="entry name" value="AAA_lid_9"/>
    <property type="match status" value="1"/>
</dbReference>
<evidence type="ECO:0000256" key="6">
    <source>
        <dbReference type="ARBA" id="ARBA00023016"/>
    </source>
</evidence>
<comment type="caution">
    <text evidence="14">The sequence shown here is derived from an EMBL/GenBank/DDBJ whole genome shotgun (WGS) entry which is preliminary data.</text>
</comment>
<evidence type="ECO:0000256" key="3">
    <source>
        <dbReference type="ARBA" id="ARBA00022737"/>
    </source>
</evidence>
<dbReference type="SUPFAM" id="SSF52540">
    <property type="entry name" value="P-loop containing nucleoside triphosphate hydrolases"/>
    <property type="match status" value="2"/>
</dbReference>
<comment type="similarity">
    <text evidence="2 11">Belongs to the ClpA/ClpB family.</text>
</comment>
<evidence type="ECO:0000256" key="8">
    <source>
        <dbReference type="ARBA" id="ARBA00023186"/>
    </source>
</evidence>
<dbReference type="CDD" id="cd00009">
    <property type="entry name" value="AAA"/>
    <property type="match status" value="1"/>
</dbReference>
<dbReference type="FunFam" id="3.40.50.300:FF:000120">
    <property type="entry name" value="ATP-dependent chaperone ClpB"/>
    <property type="match status" value="1"/>
</dbReference>
<keyword evidence="4 11" id="KW-0547">Nucleotide-binding</keyword>
<keyword evidence="8 11" id="KW-0143">Chaperone</keyword>
<comment type="subcellular location">
    <subcellularLocation>
        <location evidence="1 12">Cytoplasm</location>
    </subcellularLocation>
</comment>
<keyword evidence="5 11" id="KW-0067">ATP-binding</keyword>
<dbReference type="InterPro" id="IPR041546">
    <property type="entry name" value="ClpA/ClpB_AAA_lid"/>
</dbReference>
<dbReference type="GO" id="GO:0042026">
    <property type="term" value="P:protein refolding"/>
    <property type="evidence" value="ECO:0007669"/>
    <property type="project" value="UniProtKB-UniRule"/>
</dbReference>
<gene>
    <name evidence="12 14" type="primary">clpB</name>
    <name evidence="14" type="ORF">IQ266_26355</name>
</gene>
<comment type="subunit">
    <text evidence="12">Homohexamer; The oligomerization is ATP-dependent.</text>
</comment>
<dbReference type="AlphaFoldDB" id="A0A928VRD7"/>
<keyword evidence="3 10" id="KW-0677">Repeat</keyword>
<dbReference type="GO" id="GO:0005737">
    <property type="term" value="C:cytoplasm"/>
    <property type="evidence" value="ECO:0007669"/>
    <property type="project" value="UniProtKB-SubCell"/>
</dbReference>
<accession>A0A928VRD7</accession>
<keyword evidence="12" id="KW-0963">Cytoplasm</keyword>
<dbReference type="SMART" id="SM01086">
    <property type="entry name" value="ClpB_D2-small"/>
    <property type="match status" value="1"/>
</dbReference>
<dbReference type="GO" id="GO:0005524">
    <property type="term" value="F:ATP binding"/>
    <property type="evidence" value="ECO:0007669"/>
    <property type="project" value="UniProtKB-UniRule"/>
</dbReference>
<dbReference type="PROSITE" id="PS51903">
    <property type="entry name" value="CLP_R"/>
    <property type="match status" value="1"/>
</dbReference>
<dbReference type="InterPro" id="IPR001270">
    <property type="entry name" value="ClpA/B"/>
</dbReference>
<keyword evidence="7 12" id="KW-0175">Coiled coil</keyword>
<dbReference type="RefSeq" id="WP_264328071.1">
    <property type="nucleotide sequence ID" value="NZ_JADEXQ010000170.1"/>
</dbReference>
<dbReference type="Pfam" id="PF00004">
    <property type="entry name" value="AAA"/>
    <property type="match status" value="1"/>
</dbReference>
<evidence type="ECO:0000256" key="12">
    <source>
        <dbReference type="RuleBase" id="RU362034"/>
    </source>
</evidence>
<dbReference type="GO" id="GO:0034605">
    <property type="term" value="P:cellular response to heat"/>
    <property type="evidence" value="ECO:0007669"/>
    <property type="project" value="TreeGrafter"/>
</dbReference>
<dbReference type="PROSITE" id="PS00871">
    <property type="entry name" value="CLPAB_2"/>
    <property type="match status" value="1"/>
</dbReference>
<dbReference type="PANTHER" id="PTHR11638">
    <property type="entry name" value="ATP-DEPENDENT CLP PROTEASE"/>
    <property type="match status" value="1"/>
</dbReference>
<evidence type="ECO:0000256" key="9">
    <source>
        <dbReference type="ARBA" id="ARBA00026057"/>
    </source>
</evidence>
<dbReference type="Pfam" id="PF02861">
    <property type="entry name" value="Clp_N"/>
    <property type="match status" value="1"/>
</dbReference>
<evidence type="ECO:0000256" key="5">
    <source>
        <dbReference type="ARBA" id="ARBA00022840"/>
    </source>
</evidence>
<evidence type="ECO:0000256" key="7">
    <source>
        <dbReference type="ARBA" id="ARBA00023054"/>
    </source>
</evidence>
<dbReference type="PANTHER" id="PTHR11638:SF18">
    <property type="entry name" value="HEAT SHOCK PROTEIN 104"/>
    <property type="match status" value="1"/>
</dbReference>
<sequence length="899" mass="100279">MQPTDPNKFTDKAWEAIVQSQDVVRRYKHQNLEVEHLIIALLEQSDGISGPVLTKVGIESQQLFQQIDDFARRQPSLGSVEQLYVGYSIEKLLDRAEVTRNSWQDKTIGVEHLLIGFTTDTRVGGRLWRAYGVGSEQLETAIKEVKTATQKPAVPGSKTVQDLNEPALKRYGRDLTELAKAGKIDPVVGRDEEIRRVIRILSRRTKNNPVLIGEPGVGKTAIAEGLAQRMINGDVPESLQDKTLVSLDMGSLIAGAKYRGEFEERLRTVLKEVMDSDGEVVLFIDELHTVVGAGNSQGTTDAGNLLKPVLARGELRCIGATTIDEYRKHIEKDPALERRFQQVVVQEPSVEDSVSILRGLKDRYETHHGVKITDSALVAAATLSDRYISDRFLPDKAIDLVDEAAANLKMEITSKPGELEGVERRLLQLEMEKLSLERESGSAKDGNAGGAFLPAKERLEKIKAEIEQLQAKQQTLSNQWQDEKKILEQIKTLKGEEEQLRLQIDRAEREYDLNTAAQLKYGRFEAIQTEITESENKLNEMQSQGKSLLREQVTDGDIAEIVARWTGIPVNRLMESERQKLLNLESLLHERVIGQNDAAAAVAAAIRRARSGMKDPGRPIGSFLFMGPTGVGKTELARALAAFLFDADDALIRLDMSEYMEKHSVSRLVGAPPGYVGYEEGGQMTEAVRRKPYSVVLLDEVEKAHPDVFNILLQVLDDGRVTDSQGRTIDFRNTVVVMTSNIGSDYILDVAGDDSKYNEMFDRVMNALRKQFRPEFLNRIDDTIIFHSLNRDELGEIVGLQIKRIETMLGDQKISFTITDTAKKHIADVGYDPVYGARPLKRAIQRELQNPIATLLLENAFGAGDTIMIDCKDKKLTFTKQVEAKASTKAKEKPKAVSA</sequence>
<dbReference type="InterPro" id="IPR003593">
    <property type="entry name" value="AAA+_ATPase"/>
</dbReference>
<dbReference type="FunFam" id="3.40.50.300:FF:000010">
    <property type="entry name" value="Chaperone clpB 1, putative"/>
    <property type="match status" value="1"/>
</dbReference>
<dbReference type="InterPro" id="IPR027417">
    <property type="entry name" value="P-loop_NTPase"/>
</dbReference>
<dbReference type="GO" id="GO:0016887">
    <property type="term" value="F:ATP hydrolysis activity"/>
    <property type="evidence" value="ECO:0007669"/>
    <property type="project" value="InterPro"/>
</dbReference>
<dbReference type="InterPro" id="IPR018368">
    <property type="entry name" value="ClpA/B_CS1"/>
</dbReference>
<comment type="function">
    <text evidence="12">Part of a stress-induced multi-chaperone system, it is involved in the recovery of the cell from heat-induced damage, in cooperation with DnaK, DnaJ and GrpE.</text>
</comment>
<dbReference type="Pfam" id="PF10431">
    <property type="entry name" value="ClpB_D2-small"/>
    <property type="match status" value="1"/>
</dbReference>
<evidence type="ECO:0000313" key="14">
    <source>
        <dbReference type="EMBL" id="MBE9033261.1"/>
    </source>
</evidence>
<dbReference type="CDD" id="cd19499">
    <property type="entry name" value="RecA-like_ClpB_Hsp104-like"/>
    <property type="match status" value="1"/>
</dbReference>
<dbReference type="InterPro" id="IPR003959">
    <property type="entry name" value="ATPase_AAA_core"/>
</dbReference>
<dbReference type="InterPro" id="IPR017730">
    <property type="entry name" value="Chaperonin_ClpB"/>
</dbReference>
<feature type="coiled-coil region" evidence="12">
    <location>
        <begin position="419"/>
        <end position="551"/>
    </location>
</feature>
<feature type="domain" description="Clp R" evidence="13">
    <location>
        <begin position="6"/>
        <end position="148"/>
    </location>
</feature>
<dbReference type="NCBIfam" id="TIGR03346">
    <property type="entry name" value="chaperone_ClpB"/>
    <property type="match status" value="1"/>
</dbReference>
<evidence type="ECO:0000259" key="13">
    <source>
        <dbReference type="PROSITE" id="PS51903"/>
    </source>
</evidence>
<dbReference type="SUPFAM" id="SSF81923">
    <property type="entry name" value="Double Clp-N motif"/>
    <property type="match status" value="1"/>
</dbReference>
<dbReference type="InterPro" id="IPR019489">
    <property type="entry name" value="Clp_ATPase_C"/>
</dbReference>
<evidence type="ECO:0000256" key="11">
    <source>
        <dbReference type="RuleBase" id="RU004432"/>
    </source>
</evidence>
<keyword evidence="15" id="KW-1185">Reference proteome</keyword>
<protein>
    <recommendedName>
        <fullName evidence="12">Chaperone protein ClpB</fullName>
    </recommendedName>
</protein>
<dbReference type="SMART" id="SM00382">
    <property type="entry name" value="AAA"/>
    <property type="match status" value="2"/>
</dbReference>
<comment type="subunit">
    <text evidence="9">Homohexamer. The oligomerization is ATP-dependent.</text>
</comment>
<proteinExistence type="inferred from homology"/>
<dbReference type="InterPro" id="IPR050130">
    <property type="entry name" value="ClpA_ClpB"/>
</dbReference>
<dbReference type="Gene3D" id="3.40.50.300">
    <property type="entry name" value="P-loop containing nucleotide triphosphate hydrolases"/>
    <property type="match status" value="3"/>
</dbReference>
<reference evidence="14" key="1">
    <citation type="submission" date="2020-10" db="EMBL/GenBank/DDBJ databases">
        <authorList>
            <person name="Castelo-Branco R."/>
            <person name="Eusebio N."/>
            <person name="Adriana R."/>
            <person name="Vieira A."/>
            <person name="Brugerolle De Fraissinette N."/>
            <person name="Rezende De Castro R."/>
            <person name="Schneider M.P."/>
            <person name="Vasconcelos V."/>
            <person name="Leao P.N."/>
        </authorList>
    </citation>
    <scope>NUCLEOTIDE SEQUENCE</scope>
    <source>
        <strain evidence="14">LEGE 11480</strain>
    </source>
</reference>
<dbReference type="Gene3D" id="1.10.8.60">
    <property type="match status" value="1"/>
</dbReference>
<evidence type="ECO:0000256" key="1">
    <source>
        <dbReference type="ARBA" id="ARBA00004496"/>
    </source>
</evidence>
<dbReference type="InterPro" id="IPR028299">
    <property type="entry name" value="ClpA/B_CS2"/>
</dbReference>
<evidence type="ECO:0000256" key="4">
    <source>
        <dbReference type="ARBA" id="ARBA00022741"/>
    </source>
</evidence>
<dbReference type="InterPro" id="IPR036628">
    <property type="entry name" value="Clp_N_dom_sf"/>
</dbReference>
<dbReference type="Proteomes" id="UP000625316">
    <property type="component" value="Unassembled WGS sequence"/>
</dbReference>
<dbReference type="Pfam" id="PF07724">
    <property type="entry name" value="AAA_2"/>
    <property type="match status" value="1"/>
</dbReference>
<keyword evidence="6 12" id="KW-0346">Stress response</keyword>
<dbReference type="FunFam" id="3.40.50.300:FF:000025">
    <property type="entry name" value="ATP-dependent Clp protease subunit"/>
    <property type="match status" value="1"/>
</dbReference>
<dbReference type="InterPro" id="IPR004176">
    <property type="entry name" value="Clp_R_N"/>
</dbReference>
<name>A0A928VRD7_9CYAN</name>
<organism evidence="14 15">
    <name type="scientific">Romeriopsis navalis LEGE 11480</name>
    <dbReference type="NCBI Taxonomy" id="2777977"/>
    <lineage>
        <taxon>Bacteria</taxon>
        <taxon>Bacillati</taxon>
        <taxon>Cyanobacteriota</taxon>
        <taxon>Cyanophyceae</taxon>
        <taxon>Leptolyngbyales</taxon>
        <taxon>Leptolyngbyaceae</taxon>
        <taxon>Romeriopsis</taxon>
        <taxon>Romeriopsis navalis</taxon>
    </lineage>
</organism>